<dbReference type="AlphaFoldDB" id="A0A4Y2SB00"/>
<dbReference type="EMBL" id="BGPR01020367">
    <property type="protein sequence ID" value="GBN84479.1"/>
    <property type="molecule type" value="Genomic_DNA"/>
</dbReference>
<accession>A0A4Y2SB00</accession>
<reference evidence="2 3" key="1">
    <citation type="journal article" date="2019" name="Sci. Rep.">
        <title>Orb-weaving spider Araneus ventricosus genome elucidates the spidroin gene catalogue.</title>
        <authorList>
            <person name="Kono N."/>
            <person name="Nakamura H."/>
            <person name="Ohtoshi R."/>
            <person name="Moran D.A.P."/>
            <person name="Shinohara A."/>
            <person name="Yoshida Y."/>
            <person name="Fujiwara M."/>
            <person name="Mori M."/>
            <person name="Tomita M."/>
            <person name="Arakawa K."/>
        </authorList>
    </citation>
    <scope>NUCLEOTIDE SEQUENCE [LARGE SCALE GENOMIC DNA]</scope>
</reference>
<feature type="non-terminal residue" evidence="2">
    <location>
        <position position="1"/>
    </location>
</feature>
<keyword evidence="3" id="KW-1185">Reference proteome</keyword>
<organism evidence="2 3">
    <name type="scientific">Araneus ventricosus</name>
    <name type="common">Orbweaver spider</name>
    <name type="synonym">Epeira ventricosa</name>
    <dbReference type="NCBI Taxonomy" id="182803"/>
    <lineage>
        <taxon>Eukaryota</taxon>
        <taxon>Metazoa</taxon>
        <taxon>Ecdysozoa</taxon>
        <taxon>Arthropoda</taxon>
        <taxon>Chelicerata</taxon>
        <taxon>Arachnida</taxon>
        <taxon>Araneae</taxon>
        <taxon>Araneomorphae</taxon>
        <taxon>Entelegynae</taxon>
        <taxon>Araneoidea</taxon>
        <taxon>Araneidae</taxon>
        <taxon>Araneus</taxon>
    </lineage>
</organism>
<name>A0A4Y2SB00_ARAVE</name>
<evidence type="ECO:0000313" key="2">
    <source>
        <dbReference type="EMBL" id="GBN84479.1"/>
    </source>
</evidence>
<proteinExistence type="predicted"/>
<protein>
    <submittedName>
        <fullName evidence="2">Uncharacterized protein</fullName>
    </submittedName>
</protein>
<sequence length="109" mass="12754">KERTEQIHSYIQRQHWKSDRNYHYFSNVKRKEFILCLSSADSESAKEAGDMGCNHQQINLSIQQNLGKIGDIIEDSSTPTDEPISTRRPTILLRYLQDIVRHSEYRTTS</sequence>
<evidence type="ECO:0000313" key="3">
    <source>
        <dbReference type="Proteomes" id="UP000499080"/>
    </source>
</evidence>
<dbReference type="EMBL" id="BGPR01020357">
    <property type="protein sequence ID" value="GBN84454.1"/>
    <property type="molecule type" value="Genomic_DNA"/>
</dbReference>
<evidence type="ECO:0000313" key="1">
    <source>
        <dbReference type="EMBL" id="GBN84454.1"/>
    </source>
</evidence>
<dbReference type="Proteomes" id="UP000499080">
    <property type="component" value="Unassembled WGS sequence"/>
</dbReference>
<gene>
    <name evidence="2" type="ORF">AVEN_262020-2_1</name>
    <name evidence="1" type="ORF">AVEN_268486-2_1</name>
</gene>
<comment type="caution">
    <text evidence="2">The sequence shown here is derived from an EMBL/GenBank/DDBJ whole genome shotgun (WGS) entry which is preliminary data.</text>
</comment>